<dbReference type="RefSeq" id="WP_045987415.1">
    <property type="nucleotide sequence ID" value="NZ_CP063052.1"/>
</dbReference>
<dbReference type="AlphaFoldDB" id="A0A837FZP3"/>
<dbReference type="EMBL" id="JXXR01000029">
    <property type="protein sequence ID" value="KJY67097.1"/>
    <property type="molecule type" value="Genomic_DNA"/>
</dbReference>
<organism evidence="1">
    <name type="scientific">Vibrio coralliilyticus</name>
    <dbReference type="NCBI Taxonomy" id="190893"/>
    <lineage>
        <taxon>Bacteria</taxon>
        <taxon>Pseudomonadati</taxon>
        <taxon>Pseudomonadota</taxon>
        <taxon>Gammaproteobacteria</taxon>
        <taxon>Vibrionales</taxon>
        <taxon>Vibrionaceae</taxon>
        <taxon>Vibrio</taxon>
    </lineage>
</organism>
<name>A0A837FZP3_9VIBR</name>
<protein>
    <submittedName>
        <fullName evidence="1">Uncharacterized protein</fullName>
    </submittedName>
</protein>
<dbReference type="InterPro" id="IPR024408">
    <property type="entry name" value="Muramidase"/>
</dbReference>
<dbReference type="Pfam" id="PF11860">
    <property type="entry name" value="Muramidase"/>
    <property type="match status" value="1"/>
</dbReference>
<sequence length="296" mass="32596">MKELTLSSSVGIGADNTPDDVLNVQKALNQLSDKIGLSTPLKEDGIISSELGQSPTCQAIATMQKTILGFHNPDSRIDANGKSHRTLNKELSAGQSALSSLFLPAIEPIKGLTDDDYNDAADSLGCEVAAIKAVSDVESSGSGFFESGAPCILFEAHQFSKYSGHQFDDSHPNISSPKWDRSLYVGGEKEYDRLKQAIDLDRTAALKSASFGRYQIMGFNHQAAGYDNVETFVRDMFFAERHHLMAFVNFIKSNSKLHEAIQAFDWPTFARYYNGPGYAENRYDERLESAYQTHSA</sequence>
<gene>
    <name evidence="1" type="ORF">TW71_23260</name>
</gene>
<evidence type="ECO:0000313" key="1">
    <source>
        <dbReference type="EMBL" id="KJY67097.1"/>
    </source>
</evidence>
<comment type="caution">
    <text evidence="1">The sequence shown here is derived from an EMBL/GenBank/DDBJ whole genome shotgun (WGS) entry which is preliminary data.</text>
</comment>
<proteinExistence type="predicted"/>
<reference evidence="1" key="1">
    <citation type="journal article" date="2015" name="BMC Genomics">
        <title>Genome mining reveals unlocked bioactive potential of marine Gram-negative bacteria.</title>
        <authorList>
            <person name="Machado H."/>
            <person name="Sonnenschein E.C."/>
            <person name="Melchiorsen J."/>
            <person name="Gram L."/>
        </authorList>
    </citation>
    <scope>NUCLEOTIDE SEQUENCE</scope>
    <source>
        <strain evidence="1">S2052</strain>
    </source>
</reference>
<accession>A0A837FZP3</accession>